<dbReference type="PANTHER" id="PTHR46577:SF1">
    <property type="entry name" value="HTH-TYPE TRANSCRIPTIONAL REGULATORY PROTEIN GABR"/>
    <property type="match status" value="1"/>
</dbReference>
<dbReference type="EMBL" id="AP025028">
    <property type="protein sequence ID" value="BDA78475.1"/>
    <property type="molecule type" value="Genomic_DNA"/>
</dbReference>
<feature type="domain" description="HTH gntR-type" evidence="6">
    <location>
        <begin position="1"/>
        <end position="69"/>
    </location>
</feature>
<dbReference type="InterPro" id="IPR051446">
    <property type="entry name" value="HTH_trans_reg/aminotransferase"/>
</dbReference>
<sequence length="469" mass="53343">MTKYENLAKSLKNEIQSGLYKESERIPSLREIQDLKDCSLTTAREAYRILEEEGLIEVKPQSGYFVRRNIEEKISGPQNRIFETVSADDRIQMIMRDVMNPKLLPFGAAIPEDKFLPLPQLIAGFKTALLYKDMHKYGDLEGFAGLREKIARMSGRNGFQLSMENILITNGCTESLSISLQSCTNPGDTVLVPSPTYVGIFQIVETLKLKLIEIPYRKEIGLDISEIKRLCKRHRPKAIIITANFNNPNGVLLNDNTKQELANILQSEKIALVEDDMYGDLHWGKTRPRPLISYMNFSKSTPPSFLCSSFSKTIAPGIRIGWIGSKNSLKTVSKIARAFKISHNLPTQIAVFEYLKKQSYDRHLISLRKSFANHFQLWSKTLQTASDGNLEIDIPEGGFVLWAKTNSNTQKLLIETQKKGVIFAPGVIFGVSDQWKNFFRLNLALVWRKEVEEALFDLGKMMRQKKSKK</sequence>
<evidence type="ECO:0000256" key="3">
    <source>
        <dbReference type="ARBA" id="ARBA00023015"/>
    </source>
</evidence>
<evidence type="ECO:0000313" key="8">
    <source>
        <dbReference type="Proteomes" id="UP000245263"/>
    </source>
</evidence>
<gene>
    <name evidence="7" type="ORF">LPTSP3_g14050</name>
</gene>
<dbReference type="SUPFAM" id="SSF46785">
    <property type="entry name" value="Winged helix' DNA-binding domain"/>
    <property type="match status" value="1"/>
</dbReference>
<dbReference type="SUPFAM" id="SSF53383">
    <property type="entry name" value="PLP-dependent transferases"/>
    <property type="match status" value="1"/>
</dbReference>
<name>A0ABM7UIB7_9LEPT</name>
<dbReference type="Pfam" id="PF00392">
    <property type="entry name" value="GntR"/>
    <property type="match status" value="1"/>
</dbReference>
<dbReference type="InterPro" id="IPR015424">
    <property type="entry name" value="PyrdxlP-dep_Trfase"/>
</dbReference>
<dbReference type="PROSITE" id="PS50949">
    <property type="entry name" value="HTH_GNTR"/>
    <property type="match status" value="1"/>
</dbReference>
<dbReference type="InterPro" id="IPR036390">
    <property type="entry name" value="WH_DNA-bd_sf"/>
</dbReference>
<dbReference type="RefSeq" id="WP_109018902.1">
    <property type="nucleotide sequence ID" value="NZ_AP025028.1"/>
</dbReference>
<dbReference type="Gene3D" id="1.10.10.10">
    <property type="entry name" value="Winged helix-like DNA-binding domain superfamily/Winged helix DNA-binding domain"/>
    <property type="match status" value="1"/>
</dbReference>
<dbReference type="InterPro" id="IPR036388">
    <property type="entry name" value="WH-like_DNA-bd_sf"/>
</dbReference>
<evidence type="ECO:0000313" key="7">
    <source>
        <dbReference type="EMBL" id="BDA78475.1"/>
    </source>
</evidence>
<evidence type="ECO:0000259" key="6">
    <source>
        <dbReference type="PROSITE" id="PS50949"/>
    </source>
</evidence>
<dbReference type="Gene3D" id="3.40.640.10">
    <property type="entry name" value="Type I PLP-dependent aspartate aminotransferase-like (Major domain)"/>
    <property type="match status" value="1"/>
</dbReference>
<dbReference type="Pfam" id="PF00155">
    <property type="entry name" value="Aminotran_1_2"/>
    <property type="match status" value="1"/>
</dbReference>
<dbReference type="InterPro" id="IPR000524">
    <property type="entry name" value="Tscrpt_reg_HTH_GntR"/>
</dbReference>
<dbReference type="InterPro" id="IPR015421">
    <property type="entry name" value="PyrdxlP-dep_Trfase_major"/>
</dbReference>
<protein>
    <submittedName>
        <fullName evidence="7">GntR family transcriptional regulator</fullName>
    </submittedName>
</protein>
<reference evidence="7 8" key="1">
    <citation type="submission" date="2021-08" db="EMBL/GenBank/DDBJ databases">
        <title>Complete genome sequence of Leptospira kobayashii strain E30.</title>
        <authorList>
            <person name="Nakao R."/>
            <person name="Nakamura S."/>
            <person name="Masuzawa T."/>
            <person name="Koizumi N."/>
        </authorList>
    </citation>
    <scope>NUCLEOTIDE SEQUENCE [LARGE SCALE GENOMIC DNA]</scope>
    <source>
        <strain evidence="7 8">E30</strain>
    </source>
</reference>
<dbReference type="InterPro" id="IPR004839">
    <property type="entry name" value="Aminotransferase_I/II_large"/>
</dbReference>
<dbReference type="InterPro" id="IPR015422">
    <property type="entry name" value="PyrdxlP-dep_Trfase_small"/>
</dbReference>
<dbReference type="CDD" id="cd07377">
    <property type="entry name" value="WHTH_GntR"/>
    <property type="match status" value="1"/>
</dbReference>
<proteinExistence type="inferred from homology"/>
<dbReference type="PANTHER" id="PTHR46577">
    <property type="entry name" value="HTH-TYPE TRANSCRIPTIONAL REGULATORY PROTEIN GABR"/>
    <property type="match status" value="1"/>
</dbReference>
<keyword evidence="2" id="KW-0663">Pyridoxal phosphate</keyword>
<keyword evidence="3" id="KW-0805">Transcription regulation</keyword>
<dbReference type="Gene3D" id="3.90.1150.10">
    <property type="entry name" value="Aspartate Aminotransferase, domain 1"/>
    <property type="match status" value="1"/>
</dbReference>
<keyword evidence="4" id="KW-0238">DNA-binding</keyword>
<keyword evidence="8" id="KW-1185">Reference proteome</keyword>
<evidence type="ECO:0000256" key="4">
    <source>
        <dbReference type="ARBA" id="ARBA00023125"/>
    </source>
</evidence>
<evidence type="ECO:0000256" key="2">
    <source>
        <dbReference type="ARBA" id="ARBA00022898"/>
    </source>
</evidence>
<evidence type="ECO:0000256" key="5">
    <source>
        <dbReference type="ARBA" id="ARBA00023163"/>
    </source>
</evidence>
<keyword evidence="5" id="KW-0804">Transcription</keyword>
<dbReference type="CDD" id="cd00609">
    <property type="entry name" value="AAT_like"/>
    <property type="match status" value="1"/>
</dbReference>
<dbReference type="SMART" id="SM00345">
    <property type="entry name" value="HTH_GNTR"/>
    <property type="match status" value="1"/>
</dbReference>
<accession>A0ABM7UIB7</accession>
<comment type="similarity">
    <text evidence="1">In the C-terminal section; belongs to the class-I pyridoxal-phosphate-dependent aminotransferase family.</text>
</comment>
<evidence type="ECO:0000256" key="1">
    <source>
        <dbReference type="ARBA" id="ARBA00005384"/>
    </source>
</evidence>
<dbReference type="Proteomes" id="UP000245263">
    <property type="component" value="Chromosome 1"/>
</dbReference>
<organism evidence="7 8">
    <name type="scientific">Leptospira kobayashii</name>
    <dbReference type="NCBI Taxonomy" id="1917830"/>
    <lineage>
        <taxon>Bacteria</taxon>
        <taxon>Pseudomonadati</taxon>
        <taxon>Spirochaetota</taxon>
        <taxon>Spirochaetia</taxon>
        <taxon>Leptospirales</taxon>
        <taxon>Leptospiraceae</taxon>
        <taxon>Leptospira</taxon>
    </lineage>
</organism>